<comment type="caution">
    <text evidence="2">The sequence shown here is derived from an EMBL/GenBank/DDBJ whole genome shotgun (WGS) entry which is preliminary data.</text>
</comment>
<dbReference type="GO" id="GO:0016787">
    <property type="term" value="F:hydrolase activity"/>
    <property type="evidence" value="ECO:0007669"/>
    <property type="project" value="UniProtKB-KW"/>
</dbReference>
<gene>
    <name evidence="2" type="ORF">C3B61_01610</name>
</gene>
<dbReference type="RefSeq" id="WP_103459296.1">
    <property type="nucleotide sequence ID" value="NZ_PPXD01000002.1"/>
</dbReference>
<evidence type="ECO:0000256" key="1">
    <source>
        <dbReference type="ARBA" id="ARBA00022801"/>
    </source>
</evidence>
<keyword evidence="3" id="KW-1185">Reference proteome</keyword>
<accession>A0A2S3ZLS3</accession>
<evidence type="ECO:0000313" key="3">
    <source>
        <dbReference type="Proteomes" id="UP000237340"/>
    </source>
</evidence>
<proteinExistence type="predicted"/>
<dbReference type="EMBL" id="PPXD01000002">
    <property type="protein sequence ID" value="POH69632.1"/>
    <property type="molecule type" value="Genomic_DNA"/>
</dbReference>
<organism evidence="2 3">
    <name type="scientific">Cryobacterium zongtaii</name>
    <dbReference type="NCBI Taxonomy" id="1259217"/>
    <lineage>
        <taxon>Bacteria</taxon>
        <taxon>Bacillati</taxon>
        <taxon>Actinomycetota</taxon>
        <taxon>Actinomycetes</taxon>
        <taxon>Micrococcales</taxon>
        <taxon>Microbacteriaceae</taxon>
        <taxon>Cryobacterium</taxon>
    </lineage>
</organism>
<name>A0A2S3ZLS3_9MICO</name>
<dbReference type="Pfam" id="PF04203">
    <property type="entry name" value="Sortase"/>
    <property type="match status" value="1"/>
</dbReference>
<dbReference type="InterPro" id="IPR023365">
    <property type="entry name" value="Sortase_dom-sf"/>
</dbReference>
<dbReference type="InterPro" id="IPR005754">
    <property type="entry name" value="Sortase"/>
</dbReference>
<dbReference type="Proteomes" id="UP000237340">
    <property type="component" value="Unassembled WGS sequence"/>
</dbReference>
<protein>
    <submittedName>
        <fullName evidence="2">Class F sortase</fullName>
    </submittedName>
</protein>
<dbReference type="SUPFAM" id="SSF63817">
    <property type="entry name" value="Sortase"/>
    <property type="match status" value="1"/>
</dbReference>
<keyword evidence="1" id="KW-0378">Hydrolase</keyword>
<sequence length="278" mass="27191">MVVSLFGWPTVTRAVVGPVLAGGLMVGLLSGCAAPASGTGGTDPAAGGFAVTGDVDGVGGAGRPATGGFTGLGGPASAGLPGGLPWAGRAGPEPSVSAPARVPSPAPIPPPAVPDVPRRSADLAGLAGPVSAPVRVRVPALGIDMPIEAVGLAEDAAMALPANPAVAAWYRYGAGPASPAGATVVAAHVDSLVYDIGPFALLADAPAGTEIVLETADGGAHRYTVASVDSVEKPAVPWASVFDRSGQPRLTLVTCGGEFDYDARRYLSNVIVTAVPAP</sequence>
<dbReference type="CDD" id="cd05829">
    <property type="entry name" value="Sortase_F"/>
    <property type="match status" value="1"/>
</dbReference>
<evidence type="ECO:0000313" key="2">
    <source>
        <dbReference type="EMBL" id="POH69632.1"/>
    </source>
</evidence>
<dbReference type="InterPro" id="IPR042001">
    <property type="entry name" value="Sortase_F"/>
</dbReference>
<dbReference type="AlphaFoldDB" id="A0A2S3ZLS3"/>
<dbReference type="Gene3D" id="2.40.260.10">
    <property type="entry name" value="Sortase"/>
    <property type="match status" value="1"/>
</dbReference>
<reference evidence="2 3" key="1">
    <citation type="submission" date="2018-01" db="EMBL/GenBank/DDBJ databases">
        <title>Cryobacterium sp. nov., from glaciers in China.</title>
        <authorList>
            <person name="Liu Q."/>
            <person name="Xin Y.-H."/>
        </authorList>
    </citation>
    <scope>NUCLEOTIDE SEQUENCE [LARGE SCALE GENOMIC DNA]</scope>
    <source>
        <strain evidence="2 3">TMN-42</strain>
    </source>
</reference>